<evidence type="ECO:0000256" key="2">
    <source>
        <dbReference type="ARBA" id="ARBA00005204"/>
    </source>
</evidence>
<evidence type="ECO:0000256" key="1">
    <source>
        <dbReference type="ARBA" id="ARBA00001460"/>
    </source>
</evidence>
<dbReference type="InterPro" id="IPR021130">
    <property type="entry name" value="PRib-ATP_PPHydrolase-like"/>
</dbReference>
<comment type="pathway">
    <text evidence="2 8">Amino-acid biosynthesis; L-histidine biosynthesis; L-histidine from 5-phospho-alpha-D-ribose 1-diphosphate: step 2/9.</text>
</comment>
<reference evidence="10" key="2">
    <citation type="submission" date="2014-08" db="EMBL/GenBank/DDBJ databases">
        <authorList>
            <person name="Wibberg D."/>
        </authorList>
    </citation>
    <scope>NUCLEOTIDE SEQUENCE</scope>
</reference>
<dbReference type="GO" id="GO:0005737">
    <property type="term" value="C:cytoplasm"/>
    <property type="evidence" value="ECO:0007669"/>
    <property type="project" value="UniProtKB-SubCell"/>
</dbReference>
<proteinExistence type="inferred from homology"/>
<comment type="subcellular location">
    <subcellularLocation>
        <location evidence="8">Cytoplasm</location>
    </subcellularLocation>
</comment>
<dbReference type="KEGG" id="mfi:DSM1535_0969"/>
<dbReference type="CDD" id="cd11534">
    <property type="entry name" value="NTP-PPase_HisIE_like"/>
    <property type="match status" value="1"/>
</dbReference>
<keyword evidence="7 8" id="KW-0368">Histidine biosynthesis</keyword>
<evidence type="ECO:0000256" key="5">
    <source>
        <dbReference type="ARBA" id="ARBA00022801"/>
    </source>
</evidence>
<dbReference type="OrthoDB" id="39686at2157"/>
<dbReference type="PATRIC" id="fig|2162.10.peg.2132"/>
<keyword evidence="14" id="KW-1185">Reference proteome</keyword>
<keyword evidence="6 8" id="KW-0067">ATP-binding</keyword>
<dbReference type="Proteomes" id="UP000029661">
    <property type="component" value="Chromosome"/>
</dbReference>
<comment type="similarity">
    <text evidence="8">Belongs to the PRA-PH family.</text>
</comment>
<keyword evidence="8" id="KW-0963">Cytoplasm</keyword>
<comment type="catalytic activity">
    <reaction evidence="1 8">
        <text>1-(5-phospho-beta-D-ribosyl)-ATP + H2O = 1-(5-phospho-beta-D-ribosyl)-5'-AMP + diphosphate + H(+)</text>
        <dbReference type="Rhea" id="RHEA:22828"/>
        <dbReference type="ChEBI" id="CHEBI:15377"/>
        <dbReference type="ChEBI" id="CHEBI:15378"/>
        <dbReference type="ChEBI" id="CHEBI:33019"/>
        <dbReference type="ChEBI" id="CHEBI:59457"/>
        <dbReference type="ChEBI" id="CHEBI:73183"/>
        <dbReference type="EC" id="3.6.1.31"/>
    </reaction>
</comment>
<evidence type="ECO:0000256" key="8">
    <source>
        <dbReference type="HAMAP-Rule" id="MF_01020"/>
    </source>
</evidence>
<dbReference type="EMBL" id="LN734822">
    <property type="protein sequence ID" value="CEL25681.1"/>
    <property type="molecule type" value="Genomic_DNA"/>
</dbReference>
<dbReference type="GO" id="GO:0005524">
    <property type="term" value="F:ATP binding"/>
    <property type="evidence" value="ECO:0007669"/>
    <property type="project" value="UniProtKB-KW"/>
</dbReference>
<evidence type="ECO:0000256" key="7">
    <source>
        <dbReference type="ARBA" id="ARBA00023102"/>
    </source>
</evidence>
<dbReference type="Gene3D" id="1.10.287.1080">
    <property type="entry name" value="MazG-like"/>
    <property type="match status" value="1"/>
</dbReference>
<evidence type="ECO:0000256" key="4">
    <source>
        <dbReference type="ARBA" id="ARBA00022741"/>
    </source>
</evidence>
<keyword evidence="3 8" id="KW-0028">Amino-acid biosynthesis</keyword>
<reference evidence="9" key="1">
    <citation type="submission" date="2013-12" db="EMBL/GenBank/DDBJ databases">
        <title>The complete genome sequence of Methanobacterium sp. BRM9.</title>
        <authorList>
            <consortium name="Pastoral Greenhouse Gas Research Consortium"/>
            <person name="Kelly W.J."/>
            <person name="Leahy S.C."/>
            <person name="Perry R."/>
            <person name="Li D."/>
            <person name="Altermann E."/>
            <person name="Lambie S.C."/>
            <person name="Attwood G.T."/>
        </authorList>
    </citation>
    <scope>NUCLEOTIDE SEQUENCE [LARGE SCALE GENOMIC DNA]</scope>
    <source>
        <strain evidence="9">BRM9</strain>
    </source>
</reference>
<dbReference type="Proteomes" id="UP000062768">
    <property type="component" value="Chromosome I"/>
</dbReference>
<dbReference type="STRING" id="2162.BRM9_0329"/>
<dbReference type="GeneID" id="26740286"/>
<dbReference type="UniPathway" id="UPA00031">
    <property type="reaction ID" value="UER00007"/>
</dbReference>
<dbReference type="EMBL" id="LN515531">
    <property type="protein sequence ID" value="CEA13322.1"/>
    <property type="molecule type" value="Genomic_DNA"/>
</dbReference>
<dbReference type="Pfam" id="PF01503">
    <property type="entry name" value="PRA-PH"/>
    <property type="match status" value="1"/>
</dbReference>
<organism evidence="9 13">
    <name type="scientific">Methanobacterium formicicum</name>
    <dbReference type="NCBI Taxonomy" id="2162"/>
    <lineage>
        <taxon>Archaea</taxon>
        <taxon>Methanobacteriati</taxon>
        <taxon>Methanobacteriota</taxon>
        <taxon>Methanomada group</taxon>
        <taxon>Methanobacteria</taxon>
        <taxon>Methanobacteriales</taxon>
        <taxon>Methanobacteriaceae</taxon>
        <taxon>Methanobacterium</taxon>
    </lineage>
</organism>
<evidence type="ECO:0000256" key="3">
    <source>
        <dbReference type="ARBA" id="ARBA00022605"/>
    </source>
</evidence>
<dbReference type="PANTHER" id="PTHR42945">
    <property type="entry name" value="HISTIDINE BIOSYNTHESIS BIFUNCTIONAL PROTEIN"/>
    <property type="match status" value="1"/>
</dbReference>
<accession>A0A089Z8L6</accession>
<evidence type="ECO:0000313" key="9">
    <source>
        <dbReference type="EMBL" id="AIS31156.1"/>
    </source>
</evidence>
<reference evidence="12" key="4">
    <citation type="submission" date="2020-10" db="EMBL/GenBank/DDBJ databases">
        <title>Dehalococcoides mccartyi of a TCE/Cr reducing biochatode.</title>
        <authorList>
            <person name="Matturro B."/>
        </authorList>
    </citation>
    <scope>NUCLEOTIDE SEQUENCE</scope>
    <source>
        <strain evidence="12">Bin2</strain>
    </source>
</reference>
<evidence type="ECO:0000313" key="10">
    <source>
        <dbReference type="EMBL" id="CEA13322.1"/>
    </source>
</evidence>
<dbReference type="InterPro" id="IPR008179">
    <property type="entry name" value="HisE"/>
</dbReference>
<dbReference type="EC" id="3.6.1.31" evidence="8"/>
<dbReference type="GO" id="GO:0000105">
    <property type="term" value="P:L-histidine biosynthetic process"/>
    <property type="evidence" value="ECO:0007669"/>
    <property type="project" value="UniProtKB-UniRule"/>
</dbReference>
<dbReference type="KEGG" id="mfc:BRM9_0329"/>
<evidence type="ECO:0000256" key="6">
    <source>
        <dbReference type="ARBA" id="ARBA00022840"/>
    </source>
</evidence>
<gene>
    <name evidence="8 9" type="primary">hisE</name>
    <name evidence="9" type="ORF">BRM9_0329</name>
    <name evidence="10" type="ORF">DSM1535_0969</name>
    <name evidence="12" type="ORF">ISP06_08585</name>
    <name evidence="11" type="ORF">MB9_2054</name>
</gene>
<keyword evidence="5 8" id="KW-0378">Hydrolase</keyword>
<name>A0A089Z8L6_METFO</name>
<dbReference type="NCBIfam" id="TIGR03188">
    <property type="entry name" value="histidine_hisI"/>
    <property type="match status" value="1"/>
</dbReference>
<reference evidence="11" key="3">
    <citation type="submission" date="2014-09" db="EMBL/GenBank/DDBJ databases">
        <authorList>
            <person name="Bishop-Lilly K.A."/>
            <person name="Broomall S.M."/>
            <person name="Chain P.S."/>
            <person name="Chertkov O."/>
            <person name="Coyne S.R."/>
            <person name="Daligault H.E."/>
            <person name="Davenport K.W."/>
            <person name="Erkkila T."/>
            <person name="Frey K.G."/>
            <person name="Gibbons H.S."/>
            <person name="Gu W."/>
            <person name="Jaissle J."/>
            <person name="Johnson S.L."/>
            <person name="Koroleva G.I."/>
            <person name="Ladner J.T."/>
            <person name="Lo C.-C."/>
            <person name="Minogue T.D."/>
            <person name="Munk C."/>
            <person name="Palacios G.F."/>
            <person name="Redden C.L."/>
            <person name="Rosenzweig C.N."/>
            <person name="Scholz M.B."/>
            <person name="Teshima H."/>
            <person name="Xu Y."/>
        </authorList>
    </citation>
    <scope>NUCLEOTIDE SEQUENCE</scope>
    <source>
        <strain evidence="11">Mb9</strain>
    </source>
</reference>
<dbReference type="AlphaFoldDB" id="A0A089Z8L6"/>
<dbReference type="EMBL" id="CP006933">
    <property type="protein sequence ID" value="AIS31156.1"/>
    <property type="molecule type" value="Genomic_DNA"/>
</dbReference>
<sequence>MKDEIIREVYQVLEGRRDHPIDSYTSRIMQDDDKKKAEDKILEKIGEEAAEVIIASKNDENLVYESADLIFHTLLLLVYKGVDLDELYQEFERRRG</sequence>
<dbReference type="GO" id="GO:0004636">
    <property type="term" value="F:phosphoribosyl-ATP diphosphatase activity"/>
    <property type="evidence" value="ECO:0007669"/>
    <property type="project" value="UniProtKB-UniRule"/>
</dbReference>
<dbReference type="Proteomes" id="UP000606900">
    <property type="component" value="Unassembled WGS sequence"/>
</dbReference>
<evidence type="ECO:0000313" key="12">
    <source>
        <dbReference type="EMBL" id="MBF4475501.1"/>
    </source>
</evidence>
<dbReference type="HAMAP" id="MF_01020">
    <property type="entry name" value="HisE"/>
    <property type="match status" value="1"/>
</dbReference>
<evidence type="ECO:0000313" key="14">
    <source>
        <dbReference type="Proteomes" id="UP000062768"/>
    </source>
</evidence>
<evidence type="ECO:0000313" key="13">
    <source>
        <dbReference type="Proteomes" id="UP000029661"/>
    </source>
</evidence>
<protein>
    <recommendedName>
        <fullName evidence="8">Phosphoribosyl-ATP pyrophosphatase</fullName>
        <shortName evidence="8">PRA-PH</shortName>
        <ecNumber evidence="8">3.6.1.31</ecNumber>
    </recommendedName>
</protein>
<keyword evidence="4 8" id="KW-0547">Nucleotide-binding</keyword>
<dbReference type="EMBL" id="JADIIL010000033">
    <property type="protein sequence ID" value="MBF4475501.1"/>
    <property type="molecule type" value="Genomic_DNA"/>
</dbReference>
<dbReference type="RefSeq" id="WP_048072548.1">
    <property type="nucleotide sequence ID" value="NZ_CALCVY010000244.1"/>
</dbReference>
<evidence type="ECO:0000313" key="11">
    <source>
        <dbReference type="EMBL" id="CEL25681.1"/>
    </source>
</evidence>
<dbReference type="PANTHER" id="PTHR42945:SF1">
    <property type="entry name" value="HISTIDINE BIOSYNTHESIS BIFUNCTIONAL PROTEIN HIS7"/>
    <property type="match status" value="1"/>
</dbReference>
<dbReference type="SUPFAM" id="SSF101386">
    <property type="entry name" value="all-alpha NTP pyrophosphatases"/>
    <property type="match status" value="1"/>
</dbReference>